<keyword evidence="1" id="KW-0732">Signal</keyword>
<feature type="signal peptide" evidence="1">
    <location>
        <begin position="1"/>
        <end position="20"/>
    </location>
</feature>
<dbReference type="SUPFAM" id="SSF63411">
    <property type="entry name" value="LuxS/MPP-like metallohydrolase"/>
    <property type="match status" value="2"/>
</dbReference>
<name>A0A1I7EWD3_9FLAO</name>
<dbReference type="RefSeq" id="WP_093022104.1">
    <property type="nucleotide sequence ID" value="NZ_FPBK01000001.1"/>
</dbReference>
<protein>
    <submittedName>
        <fullName evidence="4">Predicted Zn-dependent peptidase</fullName>
    </submittedName>
</protein>
<evidence type="ECO:0000256" key="1">
    <source>
        <dbReference type="SAM" id="SignalP"/>
    </source>
</evidence>
<dbReference type="InterPro" id="IPR050361">
    <property type="entry name" value="MPP/UQCRC_Complex"/>
</dbReference>
<feature type="chain" id="PRO_5011596223" evidence="1">
    <location>
        <begin position="21"/>
        <end position="692"/>
    </location>
</feature>
<accession>A0A1I7EWD3</accession>
<keyword evidence="5" id="KW-1185">Reference proteome</keyword>
<dbReference type="Pfam" id="PF05193">
    <property type="entry name" value="Peptidase_M16_C"/>
    <property type="match status" value="1"/>
</dbReference>
<reference evidence="4 5" key="1">
    <citation type="submission" date="2016-10" db="EMBL/GenBank/DDBJ databases">
        <authorList>
            <person name="de Groot N.N."/>
        </authorList>
    </citation>
    <scope>NUCLEOTIDE SEQUENCE [LARGE SCALE GENOMIC DNA]</scope>
    <source>
        <strain evidence="4 5">CGMCC 1.12333</strain>
    </source>
</reference>
<dbReference type="Proteomes" id="UP000199138">
    <property type="component" value="Unassembled WGS sequence"/>
</dbReference>
<feature type="domain" description="Peptidase M16 N-terminal" evidence="2">
    <location>
        <begin position="52"/>
        <end position="161"/>
    </location>
</feature>
<dbReference type="OrthoDB" id="9811314at2"/>
<dbReference type="GO" id="GO:0046872">
    <property type="term" value="F:metal ion binding"/>
    <property type="evidence" value="ECO:0007669"/>
    <property type="project" value="InterPro"/>
</dbReference>
<dbReference type="Pfam" id="PF00675">
    <property type="entry name" value="Peptidase_M16"/>
    <property type="match status" value="1"/>
</dbReference>
<feature type="domain" description="Peptidase M16 C-terminal" evidence="3">
    <location>
        <begin position="199"/>
        <end position="378"/>
    </location>
</feature>
<sequence>MKKRLTTIFALLFVAMAANAQIDRSQMPESGPTPSINLGEPETFQLSNGLTVLMVENHKLPRVSISLTIDNPPHTEGNKAGVASLTASLMGNGTTSISKDAYNEEVDFMGASISLSAEGGYAQSLTEYFERVTELMADGAINPNFTQDELDKEKKILVDGLKSGEKSAAQVASRVQDVLVYGADHPYGEYLTEESVNAVTLADVKKYYQTYFVPKNAYMVVSGDIKPKKAKKIIKKYFGSWLAAGAPNISVPKAKEVQYTQIDFVDMPNAVQSELSVVSPIQLKMADEDYPAVLIANYILGGGGLSSYLNQNLREAHGYTYGSYSSASADQWSDGEFSASAKIRNAVTDSAVIEMLKEIKRIRTEPVDDEAIANAKAKYLGSFIMATENPQTTARYAINIKTKDLPEDYYKTFISRINAVTKEDVQRVAQKYFPLNNSRIVVVGKGSEVLHNLEKIELNGKTIPVFYFDKYGKKIDRPVFSKPILEGTTAKTVIEDYIKAIGGEKAVTNVKSISMLGEAEVQGMKLGLELKKTSKDQFLQNITLNGNSISKQVFNGESGYVMMQGQKRDLEGDMITKVKSEATPFPEVNLLANDDIKLKSIEAIDGRDMYVIALSETETVYFDVETGLKVKEATTQEMNGQVFTSTTTYGDYREVSGVKIPYSIKQSQGPQEFEFVMTEVTINKGVSDADFN</sequence>
<dbReference type="InterPro" id="IPR007863">
    <property type="entry name" value="Peptidase_M16_C"/>
</dbReference>
<dbReference type="STRING" id="1224947.SAMN05216480_101334"/>
<evidence type="ECO:0000259" key="2">
    <source>
        <dbReference type="Pfam" id="PF00675"/>
    </source>
</evidence>
<gene>
    <name evidence="4" type="ORF">SAMN05216480_101334</name>
</gene>
<evidence type="ECO:0000259" key="3">
    <source>
        <dbReference type="Pfam" id="PF05193"/>
    </source>
</evidence>
<dbReference type="Gene3D" id="3.30.830.10">
    <property type="entry name" value="Metalloenzyme, LuxS/M16 peptidase-like"/>
    <property type="match status" value="2"/>
</dbReference>
<dbReference type="AlphaFoldDB" id="A0A1I7EWD3"/>
<dbReference type="EMBL" id="FPBK01000001">
    <property type="protein sequence ID" value="SFU28195.1"/>
    <property type="molecule type" value="Genomic_DNA"/>
</dbReference>
<organism evidence="4 5">
    <name type="scientific">Pustulibacterium marinum</name>
    <dbReference type="NCBI Taxonomy" id="1224947"/>
    <lineage>
        <taxon>Bacteria</taxon>
        <taxon>Pseudomonadati</taxon>
        <taxon>Bacteroidota</taxon>
        <taxon>Flavobacteriia</taxon>
        <taxon>Flavobacteriales</taxon>
        <taxon>Flavobacteriaceae</taxon>
        <taxon>Pustulibacterium</taxon>
    </lineage>
</organism>
<dbReference type="PANTHER" id="PTHR11851">
    <property type="entry name" value="METALLOPROTEASE"/>
    <property type="match status" value="1"/>
</dbReference>
<proteinExistence type="predicted"/>
<evidence type="ECO:0000313" key="5">
    <source>
        <dbReference type="Proteomes" id="UP000199138"/>
    </source>
</evidence>
<dbReference type="Gene3D" id="2.50.20.10">
    <property type="entry name" value="Lipoprotein localisation LolA/LolB/LppX"/>
    <property type="match status" value="1"/>
</dbReference>
<evidence type="ECO:0000313" key="4">
    <source>
        <dbReference type="EMBL" id="SFU28195.1"/>
    </source>
</evidence>
<dbReference type="InterPro" id="IPR011249">
    <property type="entry name" value="Metalloenz_LuxS/M16"/>
</dbReference>
<dbReference type="InterPro" id="IPR011765">
    <property type="entry name" value="Pept_M16_N"/>
</dbReference>